<evidence type="ECO:0000256" key="9">
    <source>
        <dbReference type="PROSITE-ProRule" id="PRU01193"/>
    </source>
</evidence>
<evidence type="ECO:0000256" key="4">
    <source>
        <dbReference type="ARBA" id="ARBA00022737"/>
    </source>
</evidence>
<dbReference type="Pfam" id="PF00571">
    <property type="entry name" value="CBS"/>
    <property type="match status" value="1"/>
</dbReference>
<evidence type="ECO:0000259" key="12">
    <source>
        <dbReference type="PROSITE" id="PS51846"/>
    </source>
</evidence>
<accession>A0ABQ1UL61</accession>
<evidence type="ECO:0008006" key="15">
    <source>
        <dbReference type="Google" id="ProtNLM"/>
    </source>
</evidence>
<dbReference type="PROSITE" id="PS51846">
    <property type="entry name" value="CNNM"/>
    <property type="match status" value="1"/>
</dbReference>
<feature type="transmembrane region" description="Helical" evidence="10">
    <location>
        <begin position="55"/>
        <end position="78"/>
    </location>
</feature>
<dbReference type="PROSITE" id="PS51371">
    <property type="entry name" value="CBS"/>
    <property type="match status" value="1"/>
</dbReference>
<keyword evidence="4" id="KW-0677">Repeat</keyword>
<keyword evidence="6 8" id="KW-0129">CBS domain</keyword>
<evidence type="ECO:0000256" key="5">
    <source>
        <dbReference type="ARBA" id="ARBA00022989"/>
    </source>
</evidence>
<dbReference type="Pfam" id="PF01595">
    <property type="entry name" value="CNNM"/>
    <property type="match status" value="1"/>
</dbReference>
<evidence type="ECO:0000256" key="8">
    <source>
        <dbReference type="PROSITE-ProRule" id="PRU00703"/>
    </source>
</evidence>
<protein>
    <recommendedName>
        <fullName evidence="15">HlyC/CorC family transporter</fullName>
    </recommendedName>
</protein>
<evidence type="ECO:0000313" key="13">
    <source>
        <dbReference type="EMBL" id="GGF20039.1"/>
    </source>
</evidence>
<dbReference type="InterPro" id="IPR005170">
    <property type="entry name" value="Transptr-assoc_dom"/>
</dbReference>
<dbReference type="RefSeq" id="WP_188815281.1">
    <property type="nucleotide sequence ID" value="NZ_BMHT01000006.1"/>
</dbReference>
<evidence type="ECO:0000256" key="1">
    <source>
        <dbReference type="ARBA" id="ARBA00004651"/>
    </source>
</evidence>
<keyword evidence="7 9" id="KW-0472">Membrane</keyword>
<dbReference type="EMBL" id="BMHT01000006">
    <property type="protein sequence ID" value="GGF20039.1"/>
    <property type="molecule type" value="Genomic_DNA"/>
</dbReference>
<feature type="domain" description="CBS" evidence="11">
    <location>
        <begin position="279"/>
        <end position="338"/>
    </location>
</feature>
<dbReference type="InterPro" id="IPR051676">
    <property type="entry name" value="UPF0053_domain"/>
</dbReference>
<keyword evidence="14" id="KW-1185">Reference proteome</keyword>
<evidence type="ECO:0000256" key="7">
    <source>
        <dbReference type="ARBA" id="ARBA00023136"/>
    </source>
</evidence>
<evidence type="ECO:0000259" key="11">
    <source>
        <dbReference type="PROSITE" id="PS51371"/>
    </source>
</evidence>
<dbReference type="InterPro" id="IPR036318">
    <property type="entry name" value="FAD-bd_PCMH-like_sf"/>
</dbReference>
<evidence type="ECO:0000256" key="6">
    <source>
        <dbReference type="ARBA" id="ARBA00023122"/>
    </source>
</evidence>
<feature type="transmembrane region" description="Helical" evidence="10">
    <location>
        <begin position="99"/>
        <end position="119"/>
    </location>
</feature>
<name>A0ABQ1UL61_9BACT</name>
<sequence length="454" mass="49754">MEILIILLLVILNGVFSMSEIALVSSRKARLETEAQQGDARAQAALALSNNPNRFLSTVQIGITLIGILTGIFSGAGLTANIERSVGRVELLRPYSHSIAVVATVALITYLSVVVGELLPKRIGLTNPEGIAKFMAGPMAVLSRMAAPFIWLLETSSELLMRLLNVKPKEGSGVTEDEIRSMVREGASEGAIQEVEQNIVNNVFNLGDRRVGSLMTARQDIVWLNVNDDVATNKQKVLSRISAMYPLCRGTLDELEGVVYLHDLLNPSLEEQLTRLAELKKDPLYLPTNTKAYQALEQFKGARAHQGIVVNEFGDIMGMLTINDLFDALVGDVPLPDEDEPEIVQREDGSYLIDAQLPFAEFAERFTISAAEQQGLTGFHTLGGFVLHVLSSIPKVGEQFVWKDRSFEIVDMDKSRIDKILFREKALAPVQATDAVPEGGFVATPHTPQSDFRG</sequence>
<keyword evidence="3 9" id="KW-0812">Transmembrane</keyword>
<proteinExistence type="predicted"/>
<evidence type="ECO:0000256" key="10">
    <source>
        <dbReference type="SAM" id="Phobius"/>
    </source>
</evidence>
<dbReference type="InterPro" id="IPR000644">
    <property type="entry name" value="CBS_dom"/>
</dbReference>
<organism evidence="13 14">
    <name type="scientific">Hymenobacter cavernae</name>
    <dbReference type="NCBI Taxonomy" id="2044852"/>
    <lineage>
        <taxon>Bacteria</taxon>
        <taxon>Pseudomonadati</taxon>
        <taxon>Bacteroidota</taxon>
        <taxon>Cytophagia</taxon>
        <taxon>Cytophagales</taxon>
        <taxon>Hymenobacteraceae</taxon>
        <taxon>Hymenobacter</taxon>
    </lineage>
</organism>
<dbReference type="SUPFAM" id="SSF56176">
    <property type="entry name" value="FAD-binding/transporter-associated domain-like"/>
    <property type="match status" value="1"/>
</dbReference>
<dbReference type="PANTHER" id="PTHR43099">
    <property type="entry name" value="UPF0053 PROTEIN YRKA"/>
    <property type="match status" value="1"/>
</dbReference>
<feature type="domain" description="CNNM transmembrane" evidence="12">
    <location>
        <begin position="1"/>
        <end position="196"/>
    </location>
</feature>
<dbReference type="Pfam" id="PF03471">
    <property type="entry name" value="CorC_HlyC"/>
    <property type="match status" value="1"/>
</dbReference>
<keyword evidence="5 9" id="KW-1133">Transmembrane helix</keyword>
<comment type="subcellular location">
    <subcellularLocation>
        <location evidence="1">Cell membrane</location>
        <topology evidence="1">Multi-pass membrane protein</topology>
    </subcellularLocation>
</comment>
<reference evidence="14" key="1">
    <citation type="journal article" date="2019" name="Int. J. Syst. Evol. Microbiol.">
        <title>The Global Catalogue of Microorganisms (GCM) 10K type strain sequencing project: providing services to taxonomists for standard genome sequencing and annotation.</title>
        <authorList>
            <consortium name="The Broad Institute Genomics Platform"/>
            <consortium name="The Broad Institute Genome Sequencing Center for Infectious Disease"/>
            <person name="Wu L."/>
            <person name="Ma J."/>
        </authorList>
    </citation>
    <scope>NUCLEOTIDE SEQUENCE [LARGE SCALE GENOMIC DNA]</scope>
    <source>
        <strain evidence="14">CGMCC 1.15197</strain>
    </source>
</reference>
<feature type="transmembrane region" description="Helical" evidence="10">
    <location>
        <begin position="131"/>
        <end position="153"/>
    </location>
</feature>
<evidence type="ECO:0000313" key="14">
    <source>
        <dbReference type="Proteomes" id="UP000632273"/>
    </source>
</evidence>
<evidence type="ECO:0000256" key="2">
    <source>
        <dbReference type="ARBA" id="ARBA00022475"/>
    </source>
</evidence>
<dbReference type="Gene3D" id="3.30.465.10">
    <property type="match status" value="1"/>
</dbReference>
<keyword evidence="2" id="KW-1003">Cell membrane</keyword>
<dbReference type="SUPFAM" id="SSF54631">
    <property type="entry name" value="CBS-domain pair"/>
    <property type="match status" value="1"/>
</dbReference>
<dbReference type="InterPro" id="IPR002550">
    <property type="entry name" value="CNNM"/>
</dbReference>
<dbReference type="SMART" id="SM01091">
    <property type="entry name" value="CorC_HlyC"/>
    <property type="match status" value="1"/>
</dbReference>
<dbReference type="InterPro" id="IPR046342">
    <property type="entry name" value="CBS_dom_sf"/>
</dbReference>
<dbReference type="PANTHER" id="PTHR43099:SF5">
    <property type="entry name" value="HLYC_CORC FAMILY TRANSPORTER"/>
    <property type="match status" value="1"/>
</dbReference>
<dbReference type="CDD" id="cd04590">
    <property type="entry name" value="CBS_pair_CorC_HlyC_assoc"/>
    <property type="match status" value="1"/>
</dbReference>
<gene>
    <name evidence="13" type="ORF">GCM10011383_34570</name>
</gene>
<comment type="caution">
    <text evidence="13">The sequence shown here is derived from an EMBL/GenBank/DDBJ whole genome shotgun (WGS) entry which is preliminary data.</text>
</comment>
<evidence type="ECO:0000256" key="3">
    <source>
        <dbReference type="ARBA" id="ARBA00022692"/>
    </source>
</evidence>
<dbReference type="InterPro" id="IPR016169">
    <property type="entry name" value="FAD-bd_PCMH_sub2"/>
</dbReference>
<dbReference type="Gene3D" id="3.10.580.10">
    <property type="entry name" value="CBS-domain"/>
    <property type="match status" value="1"/>
</dbReference>
<dbReference type="Proteomes" id="UP000632273">
    <property type="component" value="Unassembled WGS sequence"/>
</dbReference>
<dbReference type="InterPro" id="IPR044751">
    <property type="entry name" value="Ion_transp-like_CBS"/>
</dbReference>